<dbReference type="GO" id="GO:0006950">
    <property type="term" value="P:response to stress"/>
    <property type="evidence" value="ECO:0007669"/>
    <property type="project" value="TreeGrafter"/>
</dbReference>
<dbReference type="InterPro" id="IPR036390">
    <property type="entry name" value="WH_DNA-bd_sf"/>
</dbReference>
<sequence length="156" mass="16879">MSSDPVAAYVRLVRTAEALHAEVSRGLADEGLTASQFSTLKVLRLNGPLAQKDIATYLLKTGGNVTLVVDNLEKAGLVGRERVQGDRRITMVRITPAGEELFDRVYPPHLQRIAVAMSGLGNEDLSSLLALLNELYTTVADPICLPVRDAQVRRAG</sequence>
<dbReference type="EMBL" id="CP007139">
    <property type="protein sequence ID" value="AIE84210.1"/>
    <property type="molecule type" value="Genomic_DNA"/>
</dbReference>
<dbReference type="SMART" id="SM00347">
    <property type="entry name" value="HTH_MARR"/>
    <property type="match status" value="1"/>
</dbReference>
<accession>A0A068NN88</accession>
<dbReference type="PROSITE" id="PS50995">
    <property type="entry name" value="HTH_MARR_2"/>
    <property type="match status" value="1"/>
</dbReference>
<dbReference type="InterPro" id="IPR036388">
    <property type="entry name" value="WH-like_DNA-bd_sf"/>
</dbReference>
<dbReference type="eggNOG" id="COG1846">
    <property type="taxonomic scope" value="Bacteria"/>
</dbReference>
<dbReference type="Proteomes" id="UP000027982">
    <property type="component" value="Chromosome"/>
</dbReference>
<keyword evidence="3" id="KW-1185">Reference proteome</keyword>
<dbReference type="STRING" id="661478.OP10G_0842"/>
<evidence type="ECO:0000313" key="3">
    <source>
        <dbReference type="Proteomes" id="UP000027982"/>
    </source>
</evidence>
<evidence type="ECO:0000313" key="2">
    <source>
        <dbReference type="EMBL" id="AIE84210.1"/>
    </source>
</evidence>
<proteinExistence type="predicted"/>
<protein>
    <submittedName>
        <fullName evidence="2">Transcriptional regulator, MarR family</fullName>
    </submittedName>
</protein>
<dbReference type="InterPro" id="IPR039422">
    <property type="entry name" value="MarR/SlyA-like"/>
</dbReference>
<dbReference type="KEGG" id="fgi:OP10G_0842"/>
<dbReference type="PRINTS" id="PR00598">
    <property type="entry name" value="HTHMARR"/>
</dbReference>
<dbReference type="PANTHER" id="PTHR33164:SF101">
    <property type="entry name" value="TRANSCRIPTIONAL REPRESSOR MPRA"/>
    <property type="match status" value="1"/>
</dbReference>
<name>A0A068NN88_FIMGI</name>
<evidence type="ECO:0000259" key="1">
    <source>
        <dbReference type="PROSITE" id="PS50995"/>
    </source>
</evidence>
<dbReference type="GO" id="GO:0003700">
    <property type="term" value="F:DNA-binding transcription factor activity"/>
    <property type="evidence" value="ECO:0007669"/>
    <property type="project" value="InterPro"/>
</dbReference>
<dbReference type="HOGENOM" id="CLU_083287_27_2_0"/>
<dbReference type="Pfam" id="PF01047">
    <property type="entry name" value="MarR"/>
    <property type="match status" value="1"/>
</dbReference>
<gene>
    <name evidence="2" type="ORF">OP10G_0842</name>
</gene>
<dbReference type="OrthoDB" id="9799747at2"/>
<organism evidence="2 3">
    <name type="scientific">Fimbriimonas ginsengisoli Gsoil 348</name>
    <dbReference type="NCBI Taxonomy" id="661478"/>
    <lineage>
        <taxon>Bacteria</taxon>
        <taxon>Bacillati</taxon>
        <taxon>Armatimonadota</taxon>
        <taxon>Fimbriimonadia</taxon>
        <taxon>Fimbriimonadales</taxon>
        <taxon>Fimbriimonadaceae</taxon>
        <taxon>Fimbriimonas</taxon>
    </lineage>
</organism>
<dbReference type="SUPFAM" id="SSF46785">
    <property type="entry name" value="Winged helix' DNA-binding domain"/>
    <property type="match status" value="1"/>
</dbReference>
<dbReference type="InterPro" id="IPR000835">
    <property type="entry name" value="HTH_MarR-typ"/>
</dbReference>
<reference evidence="2 3" key="1">
    <citation type="journal article" date="2014" name="PLoS ONE">
        <title>The first complete genome sequence of the class fimbriimonadia in the phylum armatimonadetes.</title>
        <authorList>
            <person name="Hu Z.Y."/>
            <person name="Wang Y.Z."/>
            <person name="Im W.T."/>
            <person name="Wang S.Y."/>
            <person name="Zhao G.P."/>
            <person name="Zheng H.J."/>
            <person name="Quan Z.X."/>
        </authorList>
    </citation>
    <scope>NUCLEOTIDE SEQUENCE [LARGE SCALE GENOMIC DNA]</scope>
    <source>
        <strain evidence="2">Gsoil 348</strain>
    </source>
</reference>
<dbReference type="PANTHER" id="PTHR33164">
    <property type="entry name" value="TRANSCRIPTIONAL REGULATOR, MARR FAMILY"/>
    <property type="match status" value="1"/>
</dbReference>
<dbReference type="AlphaFoldDB" id="A0A068NN88"/>
<feature type="domain" description="HTH marR-type" evidence="1">
    <location>
        <begin position="5"/>
        <end position="137"/>
    </location>
</feature>
<dbReference type="Gene3D" id="1.10.10.10">
    <property type="entry name" value="Winged helix-like DNA-binding domain superfamily/Winged helix DNA-binding domain"/>
    <property type="match status" value="1"/>
</dbReference>